<keyword evidence="2" id="KW-0805">Transcription regulation</keyword>
<dbReference type="Gene3D" id="1.10.10.10">
    <property type="entry name" value="Winged helix-like DNA-binding domain superfamily/Winged helix DNA-binding domain"/>
    <property type="match status" value="1"/>
</dbReference>
<evidence type="ECO:0000256" key="2">
    <source>
        <dbReference type="ARBA" id="ARBA00023015"/>
    </source>
</evidence>
<accession>A0A1U6IWI0</accession>
<name>A0A1U6IWI0_9SPHN</name>
<keyword evidence="4" id="KW-0804">Transcription</keyword>
<dbReference type="EMBL" id="FVZE01000019">
    <property type="protein sequence ID" value="SLK12387.1"/>
    <property type="molecule type" value="Genomic_DNA"/>
</dbReference>
<protein>
    <submittedName>
        <fullName evidence="7">RNA polymerase sigma-70 factor, ECF subfamily</fullName>
    </submittedName>
</protein>
<gene>
    <name evidence="7" type="ORF">SAMN06295987_1194</name>
</gene>
<comment type="similarity">
    <text evidence="1">Belongs to the sigma-70 factor family. ECF subfamily.</text>
</comment>
<dbReference type="AlphaFoldDB" id="A0A1U6IWI0"/>
<organism evidence="7 8">
    <name type="scientific">Novosphingobium mathurense</name>
    <dbReference type="NCBI Taxonomy" id="428990"/>
    <lineage>
        <taxon>Bacteria</taxon>
        <taxon>Pseudomonadati</taxon>
        <taxon>Pseudomonadota</taxon>
        <taxon>Alphaproteobacteria</taxon>
        <taxon>Sphingomonadales</taxon>
        <taxon>Sphingomonadaceae</taxon>
        <taxon>Novosphingobium</taxon>
    </lineage>
</organism>
<keyword evidence="8" id="KW-1185">Reference proteome</keyword>
<reference evidence="8" key="1">
    <citation type="submission" date="2017-02" db="EMBL/GenBank/DDBJ databases">
        <authorList>
            <person name="Varghese N."/>
            <person name="Submissions S."/>
        </authorList>
    </citation>
    <scope>NUCLEOTIDE SEQUENCE [LARGE SCALE GENOMIC DNA]</scope>
    <source>
        <strain evidence="8">SM117</strain>
    </source>
</reference>
<dbReference type="NCBIfam" id="TIGR02937">
    <property type="entry name" value="sigma70-ECF"/>
    <property type="match status" value="1"/>
</dbReference>
<evidence type="ECO:0000256" key="4">
    <source>
        <dbReference type="ARBA" id="ARBA00023163"/>
    </source>
</evidence>
<feature type="domain" description="RNA polymerase sigma factor 70 region 4 type 2" evidence="6">
    <location>
        <begin position="103"/>
        <end position="155"/>
    </location>
</feature>
<evidence type="ECO:0000259" key="5">
    <source>
        <dbReference type="Pfam" id="PF04542"/>
    </source>
</evidence>
<dbReference type="GO" id="GO:0003677">
    <property type="term" value="F:DNA binding"/>
    <property type="evidence" value="ECO:0007669"/>
    <property type="project" value="InterPro"/>
</dbReference>
<dbReference type="GO" id="GO:0006352">
    <property type="term" value="P:DNA-templated transcription initiation"/>
    <property type="evidence" value="ECO:0007669"/>
    <property type="project" value="InterPro"/>
</dbReference>
<sequence length="170" mass="19308">MTANTLPFGIGVGERRALVAFLVRKSGSEMLAEDIAHDAIIRLVEFQSREKVRNSKALLFKIAVNLLINHQRRENRTVEGVTDEFVDERPTQDRAALDSDRLAQLQRAIDALPPLRREVLVRRRLENQSYEEIGRALNLSSAAVEKHVVRALASLRAYQDKHVFEGVSPW</sequence>
<evidence type="ECO:0000313" key="7">
    <source>
        <dbReference type="EMBL" id="SLK12387.1"/>
    </source>
</evidence>
<dbReference type="Pfam" id="PF08281">
    <property type="entry name" value="Sigma70_r4_2"/>
    <property type="match status" value="1"/>
</dbReference>
<dbReference type="InterPro" id="IPR039425">
    <property type="entry name" value="RNA_pol_sigma-70-like"/>
</dbReference>
<dbReference type="GO" id="GO:0016987">
    <property type="term" value="F:sigma factor activity"/>
    <property type="evidence" value="ECO:0007669"/>
    <property type="project" value="UniProtKB-KW"/>
</dbReference>
<dbReference type="Pfam" id="PF04542">
    <property type="entry name" value="Sigma70_r2"/>
    <property type="match status" value="1"/>
</dbReference>
<dbReference type="InterPro" id="IPR007627">
    <property type="entry name" value="RNA_pol_sigma70_r2"/>
</dbReference>
<dbReference type="RefSeq" id="WP_054945889.1">
    <property type="nucleotide sequence ID" value="NZ_FVZE01000019.1"/>
</dbReference>
<evidence type="ECO:0000256" key="3">
    <source>
        <dbReference type="ARBA" id="ARBA00023082"/>
    </source>
</evidence>
<dbReference type="PANTHER" id="PTHR43133">
    <property type="entry name" value="RNA POLYMERASE ECF-TYPE SIGMA FACTO"/>
    <property type="match status" value="1"/>
</dbReference>
<dbReference type="SUPFAM" id="SSF88659">
    <property type="entry name" value="Sigma3 and sigma4 domains of RNA polymerase sigma factors"/>
    <property type="match status" value="1"/>
</dbReference>
<dbReference type="InterPro" id="IPR013249">
    <property type="entry name" value="RNA_pol_sigma70_r4_t2"/>
</dbReference>
<dbReference type="SUPFAM" id="SSF88946">
    <property type="entry name" value="Sigma2 domain of RNA polymerase sigma factors"/>
    <property type="match status" value="1"/>
</dbReference>
<dbReference type="Gene3D" id="1.10.1740.10">
    <property type="match status" value="1"/>
</dbReference>
<dbReference type="InterPro" id="IPR013324">
    <property type="entry name" value="RNA_pol_sigma_r3/r4-like"/>
</dbReference>
<dbReference type="STRING" id="428990.SAMN06295987_1194"/>
<dbReference type="PANTHER" id="PTHR43133:SF63">
    <property type="entry name" value="RNA POLYMERASE SIGMA FACTOR FECI-RELATED"/>
    <property type="match status" value="1"/>
</dbReference>
<evidence type="ECO:0000259" key="6">
    <source>
        <dbReference type="Pfam" id="PF08281"/>
    </source>
</evidence>
<feature type="domain" description="RNA polymerase sigma-70 region 2" evidence="5">
    <location>
        <begin position="15"/>
        <end position="77"/>
    </location>
</feature>
<evidence type="ECO:0000256" key="1">
    <source>
        <dbReference type="ARBA" id="ARBA00010641"/>
    </source>
</evidence>
<keyword evidence="3" id="KW-0731">Sigma factor</keyword>
<evidence type="ECO:0000313" key="8">
    <source>
        <dbReference type="Proteomes" id="UP000190989"/>
    </source>
</evidence>
<dbReference type="InterPro" id="IPR014284">
    <property type="entry name" value="RNA_pol_sigma-70_dom"/>
</dbReference>
<dbReference type="InterPro" id="IPR013325">
    <property type="entry name" value="RNA_pol_sigma_r2"/>
</dbReference>
<proteinExistence type="inferred from homology"/>
<dbReference type="Proteomes" id="UP000190989">
    <property type="component" value="Unassembled WGS sequence"/>
</dbReference>
<dbReference type="InterPro" id="IPR036388">
    <property type="entry name" value="WH-like_DNA-bd_sf"/>
</dbReference>